<proteinExistence type="predicted"/>
<gene>
    <name evidence="1" type="ORF">CCMP2556_LOCUS18160</name>
</gene>
<reference evidence="1 2" key="1">
    <citation type="submission" date="2024-02" db="EMBL/GenBank/DDBJ databases">
        <authorList>
            <person name="Chen Y."/>
            <person name="Shah S."/>
            <person name="Dougan E. K."/>
            <person name="Thang M."/>
            <person name="Chan C."/>
        </authorList>
    </citation>
    <scope>NUCLEOTIDE SEQUENCE [LARGE SCALE GENOMIC DNA]</scope>
</reference>
<organism evidence="1 2">
    <name type="scientific">Durusdinium trenchii</name>
    <dbReference type="NCBI Taxonomy" id="1381693"/>
    <lineage>
        <taxon>Eukaryota</taxon>
        <taxon>Sar</taxon>
        <taxon>Alveolata</taxon>
        <taxon>Dinophyceae</taxon>
        <taxon>Suessiales</taxon>
        <taxon>Symbiodiniaceae</taxon>
        <taxon>Durusdinium</taxon>
    </lineage>
</organism>
<evidence type="ECO:0000313" key="1">
    <source>
        <dbReference type="EMBL" id="CAK9031113.1"/>
    </source>
</evidence>
<comment type="caution">
    <text evidence="1">The sequence shown here is derived from an EMBL/GenBank/DDBJ whole genome shotgun (WGS) entry which is preliminary data.</text>
</comment>
<protein>
    <recommendedName>
        <fullName evidence="3">Fungal lipase-like domain-containing protein</fullName>
    </recommendedName>
</protein>
<evidence type="ECO:0008006" key="3">
    <source>
        <dbReference type="Google" id="ProtNLM"/>
    </source>
</evidence>
<evidence type="ECO:0000313" key="2">
    <source>
        <dbReference type="Proteomes" id="UP001642484"/>
    </source>
</evidence>
<name>A0ABP0KXZ4_9DINO</name>
<dbReference type="EMBL" id="CAXAMN010010213">
    <property type="protein sequence ID" value="CAK9031113.1"/>
    <property type="molecule type" value="Genomic_DNA"/>
</dbReference>
<sequence length="193" mass="21628">MSAAPMAPLKTTLAGSGDRHCQVKPCGACIESFRDFLLAGHWSWLLTVGHSLGGAMAAISGLELAVHTSHAGQQKQVHVVGVEVFRLHGPLHHTQGWFAHRQRWRCRPLCGYGLAWLWRSARVMHGYEWIFPHLARKRFKKLKDWRTQVRHPKGEEASFAKNFGCSTMPVMEKFPPSSCNTGAPTRLCDCSRS</sequence>
<accession>A0ABP0KXZ4</accession>
<dbReference type="Proteomes" id="UP001642484">
    <property type="component" value="Unassembled WGS sequence"/>
</dbReference>
<keyword evidence="2" id="KW-1185">Reference proteome</keyword>